<proteinExistence type="predicted"/>
<feature type="compositionally biased region" description="Polar residues" evidence="1">
    <location>
        <begin position="521"/>
        <end position="531"/>
    </location>
</feature>
<feature type="region of interest" description="Disordered" evidence="1">
    <location>
        <begin position="494"/>
        <end position="563"/>
    </location>
</feature>
<evidence type="ECO:0000313" key="2">
    <source>
        <dbReference type="EMBL" id="MFC4267269.1"/>
    </source>
</evidence>
<comment type="caution">
    <text evidence="2">The sequence shown here is derived from an EMBL/GenBank/DDBJ whole genome shotgun (WGS) entry which is preliminary data.</text>
</comment>
<feature type="non-terminal residue" evidence="2">
    <location>
        <position position="639"/>
    </location>
</feature>
<feature type="region of interest" description="Disordered" evidence="1">
    <location>
        <begin position="104"/>
        <end position="125"/>
    </location>
</feature>
<protein>
    <recommendedName>
        <fullName evidence="4">HNH nuclease domain-containing protein</fullName>
    </recommendedName>
</protein>
<evidence type="ECO:0000256" key="1">
    <source>
        <dbReference type="SAM" id="MobiDB-lite"/>
    </source>
</evidence>
<dbReference type="RefSeq" id="WP_345385064.1">
    <property type="nucleotide sequence ID" value="NZ_BAABLL010000021.1"/>
</dbReference>
<feature type="compositionally biased region" description="Polar residues" evidence="1">
    <location>
        <begin position="109"/>
        <end position="121"/>
    </location>
</feature>
<accession>A0ABV8R795</accession>
<feature type="compositionally biased region" description="Polar residues" evidence="1">
    <location>
        <begin position="373"/>
        <end position="389"/>
    </location>
</feature>
<feature type="compositionally biased region" description="Low complexity" evidence="1">
    <location>
        <begin position="536"/>
        <end position="553"/>
    </location>
</feature>
<name>A0ABV8R795_9MICC</name>
<evidence type="ECO:0008006" key="4">
    <source>
        <dbReference type="Google" id="ProtNLM"/>
    </source>
</evidence>
<feature type="region of interest" description="Disordered" evidence="1">
    <location>
        <begin position="373"/>
        <end position="395"/>
    </location>
</feature>
<organism evidence="2 3">
    <name type="scientific">Arthrobacter cryoconiti</name>
    <dbReference type="NCBI Taxonomy" id="748907"/>
    <lineage>
        <taxon>Bacteria</taxon>
        <taxon>Bacillati</taxon>
        <taxon>Actinomycetota</taxon>
        <taxon>Actinomycetes</taxon>
        <taxon>Micrococcales</taxon>
        <taxon>Micrococcaceae</taxon>
        <taxon>Arthrobacter</taxon>
    </lineage>
</organism>
<dbReference type="Proteomes" id="UP001595773">
    <property type="component" value="Unassembled WGS sequence"/>
</dbReference>
<reference evidence="3" key="1">
    <citation type="journal article" date="2019" name="Int. J. Syst. Evol. Microbiol.">
        <title>The Global Catalogue of Microorganisms (GCM) 10K type strain sequencing project: providing services to taxonomists for standard genome sequencing and annotation.</title>
        <authorList>
            <consortium name="The Broad Institute Genomics Platform"/>
            <consortium name="The Broad Institute Genome Sequencing Center for Infectious Disease"/>
            <person name="Wu L."/>
            <person name="Ma J."/>
        </authorList>
    </citation>
    <scope>NUCLEOTIDE SEQUENCE [LARGE SCALE GENOMIC DNA]</scope>
    <source>
        <strain evidence="3">CGMCC 1.10698</strain>
    </source>
</reference>
<sequence>MGAPVVGASVVGAAEVLLGVCGGFVDPVVLAHVDAALAHELASRAAVSAMEAVAGVEQAVREGRPSGYLAGLVSHASAMKTAASKAATHAQSATAIITALGGTLPVPSDPTTRNPAPSTADPSPVPGIGVGFDVGVVEGVDGGVLIDVVARLEEVKNALTGIQIQAEALFSVQQRLVQVRAGMPVKSLGKGVGLQIGLARHESAHRGRQAGELASVVVRELPFTFRAVCSGKIGEYHARIIAMETVFLSAEHRGAIDRALALDPERLAAMGSKELAVAARRAAYLLEPEVFVQRREKAVSERHVSLRPAADGMTLLSALIPLRQGIQILSTLRRVSGSAKACADTRTQGQLMADALIHRLTHHQPCHPLINTPTQDQSTTHTQHGPDTNANDRFRASTDNRVGINANDRVRASTDSRVGTRSLTVPRHGAAATGRWEEEQIGREGSLCTSVTEPEITLELIMTDRALFHGANDPAILTGYEPIPAPEARHLITHTNPTQQNTTTDKGTKTGSGTDTDTGTEQSRGGSNTGTEHGKNNNNSTNNSTNNRSNNTGSAGGNGSGSPRVWVKRLYTHPDTGELLAMDSRARLFPEGMKEFLRQQYQHCATPYCDAPIREYDHIKSWATGGTTTITNGQGLCTA</sequence>
<evidence type="ECO:0000313" key="3">
    <source>
        <dbReference type="Proteomes" id="UP001595773"/>
    </source>
</evidence>
<feature type="compositionally biased region" description="Low complexity" evidence="1">
    <location>
        <begin position="494"/>
        <end position="520"/>
    </location>
</feature>
<gene>
    <name evidence="2" type="ORF">ACFOW9_16815</name>
</gene>
<dbReference type="EMBL" id="JBHSCQ010000027">
    <property type="protein sequence ID" value="MFC4267269.1"/>
    <property type="molecule type" value="Genomic_DNA"/>
</dbReference>
<keyword evidence="3" id="KW-1185">Reference proteome</keyword>